<dbReference type="Proteomes" id="UP001342631">
    <property type="component" value="Unassembled WGS sequence"/>
</dbReference>
<dbReference type="SUPFAM" id="SSF52129">
    <property type="entry name" value="Caspase-like"/>
    <property type="match status" value="1"/>
</dbReference>
<dbReference type="PANTHER" id="PTHR48104">
    <property type="entry name" value="METACASPASE-4"/>
    <property type="match status" value="1"/>
</dbReference>
<dbReference type="Gene3D" id="3.40.50.12660">
    <property type="match status" value="1"/>
</dbReference>
<gene>
    <name evidence="2" type="ORF">ASNO1_77350</name>
</gene>
<name>A0ABQ6R5Q3_9BACT</name>
<comment type="caution">
    <text evidence="2">The sequence shown here is derived from an EMBL/GenBank/DDBJ whole genome shotgun (WGS) entry which is preliminary data.</text>
</comment>
<proteinExistence type="predicted"/>
<protein>
    <submittedName>
        <fullName evidence="2">Caspase family protein</fullName>
    </submittedName>
</protein>
<reference evidence="2 3" key="1">
    <citation type="journal article" date="2024" name="Arch. Microbiol.">
        <title>Corallococcus caeni sp. nov., a novel myxobacterium isolated from activated sludge.</title>
        <authorList>
            <person name="Tomita S."/>
            <person name="Nakai R."/>
            <person name="Kuroda K."/>
            <person name="Kurashita H."/>
            <person name="Hatamoto M."/>
            <person name="Yamaguchi T."/>
            <person name="Narihiro T."/>
        </authorList>
    </citation>
    <scope>NUCLEOTIDE SEQUENCE [LARGE SCALE GENOMIC DNA]</scope>
    <source>
        <strain evidence="2 3">NO1</strain>
    </source>
</reference>
<dbReference type="RefSeq" id="WP_338282757.1">
    <property type="nucleotide sequence ID" value="NZ_BTTX01000013.1"/>
</dbReference>
<dbReference type="Pfam" id="PF00656">
    <property type="entry name" value="Peptidase_C14"/>
    <property type="match status" value="1"/>
</dbReference>
<feature type="domain" description="Peptidase C14 caspase" evidence="1">
    <location>
        <begin position="2"/>
        <end position="258"/>
    </location>
</feature>
<organism evidence="2 3">
    <name type="scientific">Corallococcus caeni</name>
    <dbReference type="NCBI Taxonomy" id="3082388"/>
    <lineage>
        <taxon>Bacteria</taxon>
        <taxon>Pseudomonadati</taxon>
        <taxon>Myxococcota</taxon>
        <taxon>Myxococcia</taxon>
        <taxon>Myxococcales</taxon>
        <taxon>Cystobacterineae</taxon>
        <taxon>Myxococcaceae</taxon>
        <taxon>Corallococcus</taxon>
    </lineage>
</organism>
<dbReference type="InterPro" id="IPR050452">
    <property type="entry name" value="Metacaspase"/>
</dbReference>
<dbReference type="PANTHER" id="PTHR48104:SF30">
    <property type="entry name" value="METACASPASE-1"/>
    <property type="match status" value="1"/>
</dbReference>
<dbReference type="InterPro" id="IPR011600">
    <property type="entry name" value="Pept_C14_caspase"/>
</dbReference>
<evidence type="ECO:0000313" key="2">
    <source>
        <dbReference type="EMBL" id="GMU11481.1"/>
    </source>
</evidence>
<accession>A0ABQ6R5Q3</accession>
<dbReference type="InterPro" id="IPR029030">
    <property type="entry name" value="Caspase-like_dom_sf"/>
</dbReference>
<dbReference type="EMBL" id="BTTX01000013">
    <property type="protein sequence ID" value="GMU11481.1"/>
    <property type="molecule type" value="Genomic_DNA"/>
</dbReference>
<evidence type="ECO:0000313" key="3">
    <source>
        <dbReference type="Proteomes" id="UP001342631"/>
    </source>
</evidence>
<sequence>MNRALLVGINAYPGNELRGCVNDVTDMADHLVKNCDFKVEDIRLLVDDRATTAGIRERLDWLVGGLKPGDRVLFHYSGHGARFPVRDAQGDVLRVDECICPVDFDWSIAHTLRDKQFYEIFSSVPDDVEFIWVSDSCYSGDMARVMMPKGRKAKMMPMPQDIAWRMRTAQARRLKLPGFVHVMKDFHVALVSGCTATQTSADAAFGPEDNLRYNGALTRYLLDRMAAADGSKQSLLKVVTDIRAKLRTDGFDQEPQIEGAGDLVKHPFLYSTPTTVPGATA</sequence>
<keyword evidence="3" id="KW-1185">Reference proteome</keyword>
<evidence type="ECO:0000259" key="1">
    <source>
        <dbReference type="Pfam" id="PF00656"/>
    </source>
</evidence>